<dbReference type="NCBIfam" id="TIGR01352">
    <property type="entry name" value="tonB_Cterm"/>
    <property type="match status" value="1"/>
</dbReference>
<keyword evidence="3" id="KW-0813">Transport</keyword>
<dbReference type="GO" id="GO:0015891">
    <property type="term" value="P:siderophore transport"/>
    <property type="evidence" value="ECO:0007669"/>
    <property type="project" value="InterPro"/>
</dbReference>
<dbReference type="AlphaFoldDB" id="A0A9D7T1U1"/>
<keyword evidence="8 11" id="KW-1133">Transmembrane helix</keyword>
<dbReference type="GO" id="GO:0015031">
    <property type="term" value="P:protein transport"/>
    <property type="evidence" value="ECO:0007669"/>
    <property type="project" value="UniProtKB-KW"/>
</dbReference>
<protein>
    <submittedName>
        <fullName evidence="13">Energy transducer TonB</fullName>
    </submittedName>
</protein>
<evidence type="ECO:0000256" key="1">
    <source>
        <dbReference type="ARBA" id="ARBA00004383"/>
    </source>
</evidence>
<evidence type="ECO:0000256" key="7">
    <source>
        <dbReference type="ARBA" id="ARBA00022927"/>
    </source>
</evidence>
<comment type="similarity">
    <text evidence="2">Belongs to the TonB family.</text>
</comment>
<dbReference type="EMBL" id="JADKGY010000031">
    <property type="protein sequence ID" value="MBK9984784.1"/>
    <property type="molecule type" value="Genomic_DNA"/>
</dbReference>
<comment type="subcellular location">
    <subcellularLocation>
        <location evidence="1">Cell inner membrane</location>
        <topology evidence="1">Single-pass membrane protein</topology>
        <orientation evidence="1">Periplasmic side</orientation>
    </subcellularLocation>
</comment>
<dbReference type="GO" id="GO:0098797">
    <property type="term" value="C:plasma membrane protein complex"/>
    <property type="evidence" value="ECO:0007669"/>
    <property type="project" value="TreeGrafter"/>
</dbReference>
<sequence>MENQRLLRTSMDDIVFDGRNKNYGAFQLRKLYDKHMSKAMITGMLFFLLVVTSPQIIRMIKGFLPNTKDALEMKEVTLAEPPPIDPKKPPPPPPPKVDPPPIKDQIKFVPPVVKKDEEVKEEEPPPPTVEEIKDKEIATETKKGDESGVDASLAEPDAPPAPVLEEAKDEEPFTYVEQMPTFPDGTEAMYKYIYAQIKYPAIARENGISGQVIVQFVVSKDGDIQKAKVVRGIGGGCNEEALRVVNGMPKWKAGKHNGRAVPVTFTLPIKFVLQ</sequence>
<dbReference type="GO" id="GO:0055085">
    <property type="term" value="P:transmembrane transport"/>
    <property type="evidence" value="ECO:0007669"/>
    <property type="project" value="InterPro"/>
</dbReference>
<keyword evidence="6 11" id="KW-0812">Transmembrane</keyword>
<feature type="transmembrane region" description="Helical" evidence="11">
    <location>
        <begin position="39"/>
        <end position="57"/>
    </location>
</feature>
<feature type="compositionally biased region" description="Basic and acidic residues" evidence="10">
    <location>
        <begin position="130"/>
        <end position="146"/>
    </location>
</feature>
<evidence type="ECO:0000313" key="13">
    <source>
        <dbReference type="EMBL" id="MBK9984784.1"/>
    </source>
</evidence>
<evidence type="ECO:0000256" key="6">
    <source>
        <dbReference type="ARBA" id="ARBA00022692"/>
    </source>
</evidence>
<dbReference type="InterPro" id="IPR051045">
    <property type="entry name" value="TonB-dependent_transducer"/>
</dbReference>
<gene>
    <name evidence="13" type="ORF">IPP15_20880</name>
</gene>
<evidence type="ECO:0000256" key="10">
    <source>
        <dbReference type="SAM" id="MobiDB-lite"/>
    </source>
</evidence>
<name>A0A9D7T1U1_9BACT</name>
<feature type="domain" description="TonB C-terminal" evidence="12">
    <location>
        <begin position="184"/>
        <end position="274"/>
    </location>
</feature>
<proteinExistence type="inferred from homology"/>
<dbReference type="PANTHER" id="PTHR33446">
    <property type="entry name" value="PROTEIN TONB-RELATED"/>
    <property type="match status" value="1"/>
</dbReference>
<dbReference type="InterPro" id="IPR037682">
    <property type="entry name" value="TonB_C"/>
</dbReference>
<dbReference type="GO" id="GO:0031992">
    <property type="term" value="F:energy transducer activity"/>
    <property type="evidence" value="ECO:0007669"/>
    <property type="project" value="InterPro"/>
</dbReference>
<feature type="region of interest" description="Disordered" evidence="10">
    <location>
        <begin position="80"/>
        <end position="161"/>
    </location>
</feature>
<dbReference type="PRINTS" id="PR01374">
    <property type="entry name" value="TONBPROTEIN"/>
</dbReference>
<evidence type="ECO:0000256" key="4">
    <source>
        <dbReference type="ARBA" id="ARBA00022475"/>
    </source>
</evidence>
<keyword evidence="4" id="KW-1003">Cell membrane</keyword>
<keyword evidence="9 11" id="KW-0472">Membrane</keyword>
<dbReference type="InterPro" id="IPR003538">
    <property type="entry name" value="TonB"/>
</dbReference>
<reference evidence="13 14" key="1">
    <citation type="submission" date="2020-10" db="EMBL/GenBank/DDBJ databases">
        <title>Connecting structure to function with the recovery of over 1000 high-quality activated sludge metagenome-assembled genomes encoding full-length rRNA genes using long-read sequencing.</title>
        <authorList>
            <person name="Singleton C.M."/>
            <person name="Petriglieri F."/>
            <person name="Kristensen J.M."/>
            <person name="Kirkegaard R.H."/>
            <person name="Michaelsen T.Y."/>
            <person name="Andersen M.H."/>
            <person name="Karst S.M."/>
            <person name="Dueholm M.S."/>
            <person name="Nielsen P.H."/>
            <person name="Albertsen M."/>
        </authorList>
    </citation>
    <scope>NUCLEOTIDE SEQUENCE [LARGE SCALE GENOMIC DNA]</scope>
    <source>
        <strain evidence="13">Ribe_18-Q3-R11-54_MAXAC.273</strain>
    </source>
</reference>
<dbReference type="Gene3D" id="3.30.1150.10">
    <property type="match status" value="1"/>
</dbReference>
<comment type="caution">
    <text evidence="13">The sequence shown here is derived from an EMBL/GenBank/DDBJ whole genome shotgun (WGS) entry which is preliminary data.</text>
</comment>
<evidence type="ECO:0000256" key="9">
    <source>
        <dbReference type="ARBA" id="ARBA00023136"/>
    </source>
</evidence>
<organism evidence="13 14">
    <name type="scientific">Candidatus Opimibacter skivensis</name>
    <dbReference type="NCBI Taxonomy" id="2982028"/>
    <lineage>
        <taxon>Bacteria</taxon>
        <taxon>Pseudomonadati</taxon>
        <taxon>Bacteroidota</taxon>
        <taxon>Saprospiria</taxon>
        <taxon>Saprospirales</taxon>
        <taxon>Saprospiraceae</taxon>
        <taxon>Candidatus Opimibacter</taxon>
    </lineage>
</organism>
<dbReference type="PROSITE" id="PS52015">
    <property type="entry name" value="TONB_CTD"/>
    <property type="match status" value="1"/>
</dbReference>
<evidence type="ECO:0000256" key="11">
    <source>
        <dbReference type="SAM" id="Phobius"/>
    </source>
</evidence>
<evidence type="ECO:0000313" key="14">
    <source>
        <dbReference type="Proteomes" id="UP000808337"/>
    </source>
</evidence>
<dbReference type="InterPro" id="IPR006260">
    <property type="entry name" value="TonB/TolA_C"/>
</dbReference>
<dbReference type="Pfam" id="PF03544">
    <property type="entry name" value="TonB_C"/>
    <property type="match status" value="1"/>
</dbReference>
<accession>A0A9D7T1U1</accession>
<dbReference type="FunFam" id="3.30.1150.10:FF:000002">
    <property type="entry name" value="Energy transducer TonB"/>
    <property type="match status" value="1"/>
</dbReference>
<evidence type="ECO:0000259" key="12">
    <source>
        <dbReference type="PROSITE" id="PS52015"/>
    </source>
</evidence>
<evidence type="ECO:0000256" key="5">
    <source>
        <dbReference type="ARBA" id="ARBA00022519"/>
    </source>
</evidence>
<evidence type="ECO:0000256" key="2">
    <source>
        <dbReference type="ARBA" id="ARBA00006555"/>
    </source>
</evidence>
<evidence type="ECO:0000256" key="8">
    <source>
        <dbReference type="ARBA" id="ARBA00022989"/>
    </source>
</evidence>
<evidence type="ECO:0000256" key="3">
    <source>
        <dbReference type="ARBA" id="ARBA00022448"/>
    </source>
</evidence>
<dbReference type="PANTHER" id="PTHR33446:SF2">
    <property type="entry name" value="PROTEIN TONB"/>
    <property type="match status" value="1"/>
</dbReference>
<keyword evidence="5" id="KW-0997">Cell inner membrane</keyword>
<dbReference type="SUPFAM" id="SSF74653">
    <property type="entry name" value="TolA/TonB C-terminal domain"/>
    <property type="match status" value="1"/>
</dbReference>
<feature type="compositionally biased region" description="Pro residues" evidence="10">
    <location>
        <begin position="80"/>
        <end position="102"/>
    </location>
</feature>
<dbReference type="GO" id="GO:0030288">
    <property type="term" value="C:outer membrane-bounded periplasmic space"/>
    <property type="evidence" value="ECO:0007669"/>
    <property type="project" value="InterPro"/>
</dbReference>
<dbReference type="Proteomes" id="UP000808337">
    <property type="component" value="Unassembled WGS sequence"/>
</dbReference>
<keyword evidence="7" id="KW-0653">Protein transport</keyword>